<dbReference type="PANTHER" id="PTHR48251:SF1">
    <property type="entry name" value="COILED-COIL DOMAIN-CONTAINING PROTEIN 160"/>
    <property type="match status" value="1"/>
</dbReference>
<dbReference type="GeneID" id="102839201"/>
<feature type="compositionally biased region" description="Polar residues" evidence="2">
    <location>
        <begin position="93"/>
        <end position="107"/>
    </location>
</feature>
<proteinExistence type="predicted"/>
<feature type="coiled-coil region" evidence="1">
    <location>
        <begin position="150"/>
        <end position="294"/>
    </location>
</feature>
<dbReference type="OrthoDB" id="5985715at2759"/>
<accession>A0A9B0WMC9</accession>
<sequence length="326" mass="37339">MDATRRRKKECMFPPFGHTQDCTSQASSPESSEHPTLEKAKKIEENYHLSIPRFQEENKVKKKESVSQLSGKEQEAKLRDRKINLSNNERDMTSASGGTSNLNVTTKESLKSPESDSACSTKELPTCRRQRRRGDLRKKCTDGISPKLHLNLLNAELEDLNIKCKNIEKDFENAEQELLKAKKMVSSKRLNCQDTRIETSKKDCELQALRNDLTKKAANVKNLTKELQQAKEVIHKLNLENRDLKETVKKLKRQYEVGNALLKDEMKLYYELEMEKLRGELNAIKNELKIEKSLQATNNRALELFQKHFASVRPSTTPGQLPGNGI</sequence>
<evidence type="ECO:0000256" key="1">
    <source>
        <dbReference type="SAM" id="Coils"/>
    </source>
</evidence>
<evidence type="ECO:0000313" key="4">
    <source>
        <dbReference type="RefSeq" id="XP_006862919.1"/>
    </source>
</evidence>
<dbReference type="RefSeq" id="XP_006862919.1">
    <property type="nucleotide sequence ID" value="XM_006862857.1"/>
</dbReference>
<keyword evidence="3" id="KW-1185">Reference proteome</keyword>
<feature type="compositionally biased region" description="Basic and acidic residues" evidence="2">
    <location>
        <begin position="54"/>
        <end position="65"/>
    </location>
</feature>
<reference evidence="4" key="1">
    <citation type="submission" date="2025-08" db="UniProtKB">
        <authorList>
            <consortium name="RefSeq"/>
        </authorList>
    </citation>
    <scope>IDENTIFICATION</scope>
    <source>
        <tissue evidence="4">Spleen</tissue>
    </source>
</reference>
<feature type="compositionally biased region" description="Polar residues" evidence="2">
    <location>
        <begin position="20"/>
        <end position="30"/>
    </location>
</feature>
<gene>
    <name evidence="4" type="primary">CCDC160</name>
</gene>
<keyword evidence="1" id="KW-0175">Coiled coil</keyword>
<evidence type="ECO:0000313" key="3">
    <source>
        <dbReference type="Proteomes" id="UP000504623"/>
    </source>
</evidence>
<dbReference type="CTD" id="347475"/>
<dbReference type="PANTHER" id="PTHR48251">
    <property type="entry name" value="COILED-COIL DOMAIN-CONTAINING PROTEIN 160"/>
    <property type="match status" value="1"/>
</dbReference>
<feature type="compositionally biased region" description="Basic and acidic residues" evidence="2">
    <location>
        <begin position="72"/>
        <end position="92"/>
    </location>
</feature>
<evidence type="ECO:0000256" key="2">
    <source>
        <dbReference type="SAM" id="MobiDB-lite"/>
    </source>
</evidence>
<feature type="region of interest" description="Disordered" evidence="2">
    <location>
        <begin position="1"/>
        <end position="39"/>
    </location>
</feature>
<feature type="region of interest" description="Disordered" evidence="2">
    <location>
        <begin position="53"/>
        <end position="122"/>
    </location>
</feature>
<dbReference type="AlphaFoldDB" id="A0A9B0WMC9"/>
<organism evidence="3 4">
    <name type="scientific">Chrysochloris asiatica</name>
    <name type="common">Cape golden mole</name>
    <dbReference type="NCBI Taxonomy" id="185453"/>
    <lineage>
        <taxon>Eukaryota</taxon>
        <taxon>Metazoa</taxon>
        <taxon>Chordata</taxon>
        <taxon>Craniata</taxon>
        <taxon>Vertebrata</taxon>
        <taxon>Euteleostomi</taxon>
        <taxon>Mammalia</taxon>
        <taxon>Eutheria</taxon>
        <taxon>Afrotheria</taxon>
        <taxon>Chrysochloridae</taxon>
        <taxon>Chrysochlorinae</taxon>
        <taxon>Chrysochloris</taxon>
    </lineage>
</organism>
<dbReference type="Proteomes" id="UP000504623">
    <property type="component" value="Unplaced"/>
</dbReference>
<protein>
    <submittedName>
        <fullName evidence="4">Coiled-coil domain-containing protein 160</fullName>
    </submittedName>
</protein>
<name>A0A9B0WMC9_CHRAS</name>